<comment type="similarity">
    <text evidence="1 3">Belongs to the ETS family.</text>
</comment>
<comment type="subcellular location">
    <subcellularLocation>
        <location evidence="3">Nucleus</location>
    </subcellularLocation>
</comment>
<dbReference type="EMBL" id="BTSX01000002">
    <property type="protein sequence ID" value="GMS85059.1"/>
    <property type="molecule type" value="Genomic_DNA"/>
</dbReference>
<dbReference type="InterPro" id="IPR036390">
    <property type="entry name" value="WH_DNA-bd_sf"/>
</dbReference>
<dbReference type="PANTHER" id="PTHR11849">
    <property type="entry name" value="ETS"/>
    <property type="match status" value="1"/>
</dbReference>
<dbReference type="InterPro" id="IPR036388">
    <property type="entry name" value="WH-like_DNA-bd_sf"/>
</dbReference>
<feature type="non-terminal residue" evidence="5">
    <location>
        <position position="140"/>
    </location>
</feature>
<dbReference type="SMART" id="SM00413">
    <property type="entry name" value="ETS"/>
    <property type="match status" value="1"/>
</dbReference>
<dbReference type="InterPro" id="IPR046328">
    <property type="entry name" value="ETS_fam"/>
</dbReference>
<accession>A0AAV5SXR9</accession>
<gene>
    <name evidence="5" type="ORF">PENTCL1PPCAC_7234</name>
</gene>
<evidence type="ECO:0000256" key="1">
    <source>
        <dbReference type="ARBA" id="ARBA00005562"/>
    </source>
</evidence>
<protein>
    <recommendedName>
        <fullName evidence="4">ETS domain-containing protein</fullName>
    </recommendedName>
</protein>
<dbReference type="PANTHER" id="PTHR11849:SF282">
    <property type="entry name" value="ETV5-RELATED PROTEIN ETS96B"/>
    <property type="match status" value="1"/>
</dbReference>
<dbReference type="GO" id="GO:0000981">
    <property type="term" value="F:DNA-binding transcription factor activity, RNA polymerase II-specific"/>
    <property type="evidence" value="ECO:0007669"/>
    <property type="project" value="TreeGrafter"/>
</dbReference>
<dbReference type="GO" id="GO:0043565">
    <property type="term" value="F:sequence-specific DNA binding"/>
    <property type="evidence" value="ECO:0007669"/>
    <property type="project" value="InterPro"/>
</dbReference>
<dbReference type="PRINTS" id="PR00454">
    <property type="entry name" value="ETSDOMAIN"/>
</dbReference>
<dbReference type="Pfam" id="PF00178">
    <property type="entry name" value="Ets"/>
    <property type="match status" value="1"/>
</dbReference>
<reference evidence="5" key="1">
    <citation type="submission" date="2023-10" db="EMBL/GenBank/DDBJ databases">
        <title>Genome assembly of Pristionchus species.</title>
        <authorList>
            <person name="Yoshida K."/>
            <person name="Sommer R.J."/>
        </authorList>
    </citation>
    <scope>NUCLEOTIDE SEQUENCE</scope>
    <source>
        <strain evidence="5">RS0144</strain>
    </source>
</reference>
<keyword evidence="6" id="KW-1185">Reference proteome</keyword>
<evidence type="ECO:0000256" key="2">
    <source>
        <dbReference type="ARBA" id="ARBA00023125"/>
    </source>
</evidence>
<feature type="domain" description="ETS" evidence="4">
    <location>
        <begin position="32"/>
        <end position="113"/>
    </location>
</feature>
<feature type="non-terminal residue" evidence="5">
    <location>
        <position position="1"/>
    </location>
</feature>
<dbReference type="InterPro" id="IPR000418">
    <property type="entry name" value="Ets_dom"/>
</dbReference>
<name>A0AAV5SXR9_9BILA</name>
<dbReference type="SUPFAM" id="SSF46785">
    <property type="entry name" value="Winged helix' DNA-binding domain"/>
    <property type="match status" value="1"/>
</dbReference>
<keyword evidence="3" id="KW-0539">Nucleus</keyword>
<keyword evidence="2 3" id="KW-0238">DNA-binding</keyword>
<sequence>LVRPQEDYPVFDPLLVLPDRRDLSTRAHGCYKQFWVFLLERLVDPSMIDTVAWTGRAREFIIRSPEVMARKWWEYRKSAPAPDVESMRRLIRATYKKHILIPVNAPQNRYAFIIEPSFYVDKSRVQLDVYINQNCVPVQV</sequence>
<dbReference type="GO" id="GO:0005634">
    <property type="term" value="C:nucleus"/>
    <property type="evidence" value="ECO:0007669"/>
    <property type="project" value="UniProtKB-SubCell"/>
</dbReference>
<dbReference type="PROSITE" id="PS50061">
    <property type="entry name" value="ETS_DOMAIN_3"/>
    <property type="match status" value="1"/>
</dbReference>
<evidence type="ECO:0000256" key="3">
    <source>
        <dbReference type="RuleBase" id="RU004019"/>
    </source>
</evidence>
<dbReference type="AlphaFoldDB" id="A0AAV5SXR9"/>
<evidence type="ECO:0000313" key="6">
    <source>
        <dbReference type="Proteomes" id="UP001432027"/>
    </source>
</evidence>
<evidence type="ECO:0000313" key="5">
    <source>
        <dbReference type="EMBL" id="GMS85059.1"/>
    </source>
</evidence>
<dbReference type="Gene3D" id="1.10.10.10">
    <property type="entry name" value="Winged helix-like DNA-binding domain superfamily/Winged helix DNA-binding domain"/>
    <property type="match status" value="1"/>
</dbReference>
<evidence type="ECO:0000259" key="4">
    <source>
        <dbReference type="PROSITE" id="PS50061"/>
    </source>
</evidence>
<dbReference type="Proteomes" id="UP001432027">
    <property type="component" value="Unassembled WGS sequence"/>
</dbReference>
<comment type="caution">
    <text evidence="5">The sequence shown here is derived from an EMBL/GenBank/DDBJ whole genome shotgun (WGS) entry which is preliminary data.</text>
</comment>
<organism evidence="5 6">
    <name type="scientific">Pristionchus entomophagus</name>
    <dbReference type="NCBI Taxonomy" id="358040"/>
    <lineage>
        <taxon>Eukaryota</taxon>
        <taxon>Metazoa</taxon>
        <taxon>Ecdysozoa</taxon>
        <taxon>Nematoda</taxon>
        <taxon>Chromadorea</taxon>
        <taxon>Rhabditida</taxon>
        <taxon>Rhabditina</taxon>
        <taxon>Diplogasteromorpha</taxon>
        <taxon>Diplogasteroidea</taxon>
        <taxon>Neodiplogasteridae</taxon>
        <taxon>Pristionchus</taxon>
    </lineage>
</organism>
<proteinExistence type="inferred from homology"/>
<dbReference type="GO" id="GO:0030154">
    <property type="term" value="P:cell differentiation"/>
    <property type="evidence" value="ECO:0007669"/>
    <property type="project" value="TreeGrafter"/>
</dbReference>